<gene>
    <name evidence="6" type="ORF">SAMN04488092_11693</name>
</gene>
<dbReference type="PANTHER" id="PTHR24567">
    <property type="entry name" value="CRP FAMILY TRANSCRIPTIONAL REGULATORY PROTEIN"/>
    <property type="match status" value="1"/>
</dbReference>
<protein>
    <submittedName>
        <fullName evidence="6">cAMP-binding domain of CRP or a regulatory subunit of cAMP-dependent protein kinases</fullName>
    </submittedName>
</protein>
<dbReference type="SMART" id="SM00419">
    <property type="entry name" value="HTH_CRP"/>
    <property type="match status" value="1"/>
</dbReference>
<evidence type="ECO:0000256" key="1">
    <source>
        <dbReference type="ARBA" id="ARBA00023015"/>
    </source>
</evidence>
<feature type="domain" description="HTH crp-type" evidence="5">
    <location>
        <begin position="161"/>
        <end position="234"/>
    </location>
</feature>
<keyword evidence="2" id="KW-0238">DNA-binding</keyword>
<dbReference type="InterPro" id="IPR014710">
    <property type="entry name" value="RmlC-like_jellyroll"/>
</dbReference>
<dbReference type="OrthoDB" id="7827473at2"/>
<keyword evidence="1" id="KW-0805">Transcription regulation</keyword>
<evidence type="ECO:0000313" key="7">
    <source>
        <dbReference type="Proteomes" id="UP000198634"/>
    </source>
</evidence>
<dbReference type="Gene3D" id="2.60.120.10">
    <property type="entry name" value="Jelly Rolls"/>
    <property type="match status" value="1"/>
</dbReference>
<dbReference type="STRING" id="657014.SAMN04488092_11693"/>
<dbReference type="InterPro" id="IPR012318">
    <property type="entry name" value="HTH_CRP"/>
</dbReference>
<evidence type="ECO:0000256" key="2">
    <source>
        <dbReference type="ARBA" id="ARBA00023125"/>
    </source>
</evidence>
<dbReference type="GO" id="GO:0003677">
    <property type="term" value="F:DNA binding"/>
    <property type="evidence" value="ECO:0007669"/>
    <property type="project" value="UniProtKB-KW"/>
</dbReference>
<keyword evidence="3" id="KW-0804">Transcription</keyword>
<dbReference type="Proteomes" id="UP000198634">
    <property type="component" value="Unassembled WGS sequence"/>
</dbReference>
<name>A0A1H9JYN8_9RHOB</name>
<dbReference type="PROSITE" id="PS50042">
    <property type="entry name" value="CNMP_BINDING_3"/>
    <property type="match status" value="1"/>
</dbReference>
<dbReference type="SMART" id="SM00100">
    <property type="entry name" value="cNMP"/>
    <property type="match status" value="1"/>
</dbReference>
<dbReference type="SUPFAM" id="SSF51206">
    <property type="entry name" value="cAMP-binding domain-like"/>
    <property type="match status" value="1"/>
</dbReference>
<proteinExistence type="predicted"/>
<keyword evidence="6" id="KW-0418">Kinase</keyword>
<organism evidence="6 7">
    <name type="scientific">Thalassovita taeanensis</name>
    <dbReference type="NCBI Taxonomy" id="657014"/>
    <lineage>
        <taxon>Bacteria</taxon>
        <taxon>Pseudomonadati</taxon>
        <taxon>Pseudomonadota</taxon>
        <taxon>Alphaproteobacteria</taxon>
        <taxon>Rhodobacterales</taxon>
        <taxon>Roseobacteraceae</taxon>
        <taxon>Thalassovita</taxon>
    </lineage>
</organism>
<dbReference type="Pfam" id="PF00027">
    <property type="entry name" value="cNMP_binding"/>
    <property type="match status" value="1"/>
</dbReference>
<dbReference type="InterPro" id="IPR000595">
    <property type="entry name" value="cNMP-bd_dom"/>
</dbReference>
<evidence type="ECO:0000259" key="4">
    <source>
        <dbReference type="PROSITE" id="PS50042"/>
    </source>
</evidence>
<sequence>MTDEHDASNSALYLSEYLLEINEGAGFLASLNDEDRARVRRNGMRTTIGKGDGLFFQGDPNTGIWIVESGRIRTFYAGPSGREITLAYWSPGHFVGGPEVFGRGRHVWSADSLEETELLFLSGSSIRTLVREVPDVAISIIEGLIAKAKCYSALLQMLGTRSVFERLRQLLVILADTHGRHENGDIIIDRSITYEQVASMVGATRQWVTQSLDKLQTEGVLNVSRKEIIIHHLERLEE</sequence>
<evidence type="ECO:0000313" key="6">
    <source>
        <dbReference type="EMBL" id="SEQ91910.1"/>
    </source>
</evidence>
<keyword evidence="6" id="KW-0808">Transferase</keyword>
<evidence type="ECO:0000259" key="5">
    <source>
        <dbReference type="PROSITE" id="PS51063"/>
    </source>
</evidence>
<evidence type="ECO:0000256" key="3">
    <source>
        <dbReference type="ARBA" id="ARBA00023163"/>
    </source>
</evidence>
<dbReference type="GO" id="GO:0005829">
    <property type="term" value="C:cytosol"/>
    <property type="evidence" value="ECO:0007669"/>
    <property type="project" value="TreeGrafter"/>
</dbReference>
<dbReference type="AlphaFoldDB" id="A0A1H9JYN8"/>
<dbReference type="Gene3D" id="1.10.10.10">
    <property type="entry name" value="Winged helix-like DNA-binding domain superfamily/Winged helix DNA-binding domain"/>
    <property type="match status" value="1"/>
</dbReference>
<dbReference type="GO" id="GO:0016301">
    <property type="term" value="F:kinase activity"/>
    <property type="evidence" value="ECO:0007669"/>
    <property type="project" value="UniProtKB-KW"/>
</dbReference>
<dbReference type="PANTHER" id="PTHR24567:SF68">
    <property type="entry name" value="DNA-BINDING TRANSCRIPTIONAL DUAL REGULATOR CRP"/>
    <property type="match status" value="1"/>
</dbReference>
<dbReference type="EMBL" id="FOEP01000016">
    <property type="protein sequence ID" value="SEQ91910.1"/>
    <property type="molecule type" value="Genomic_DNA"/>
</dbReference>
<dbReference type="InterPro" id="IPR036388">
    <property type="entry name" value="WH-like_DNA-bd_sf"/>
</dbReference>
<reference evidence="6 7" key="1">
    <citation type="submission" date="2016-10" db="EMBL/GenBank/DDBJ databases">
        <authorList>
            <person name="de Groot N.N."/>
        </authorList>
    </citation>
    <scope>NUCLEOTIDE SEQUENCE [LARGE SCALE GENOMIC DNA]</scope>
    <source>
        <strain evidence="6 7">DSM 22007</strain>
    </source>
</reference>
<dbReference type="GO" id="GO:0003700">
    <property type="term" value="F:DNA-binding transcription factor activity"/>
    <property type="evidence" value="ECO:0007669"/>
    <property type="project" value="TreeGrafter"/>
</dbReference>
<dbReference type="CDD" id="cd00038">
    <property type="entry name" value="CAP_ED"/>
    <property type="match status" value="1"/>
</dbReference>
<dbReference type="InterPro" id="IPR036390">
    <property type="entry name" value="WH_DNA-bd_sf"/>
</dbReference>
<dbReference type="InterPro" id="IPR050397">
    <property type="entry name" value="Env_Response_Regulators"/>
</dbReference>
<dbReference type="PROSITE" id="PS51063">
    <property type="entry name" value="HTH_CRP_2"/>
    <property type="match status" value="1"/>
</dbReference>
<feature type="domain" description="Cyclic nucleotide-binding" evidence="4">
    <location>
        <begin position="27"/>
        <end position="147"/>
    </location>
</feature>
<accession>A0A1H9JYN8</accession>
<dbReference type="SUPFAM" id="SSF46785">
    <property type="entry name" value="Winged helix' DNA-binding domain"/>
    <property type="match status" value="1"/>
</dbReference>
<dbReference type="Pfam" id="PF13545">
    <property type="entry name" value="HTH_Crp_2"/>
    <property type="match status" value="1"/>
</dbReference>
<keyword evidence="7" id="KW-1185">Reference proteome</keyword>
<dbReference type="InterPro" id="IPR018490">
    <property type="entry name" value="cNMP-bd_dom_sf"/>
</dbReference>
<dbReference type="RefSeq" id="WP_090271035.1">
    <property type="nucleotide sequence ID" value="NZ_FOEP01000016.1"/>
</dbReference>